<feature type="transmembrane region" description="Helical" evidence="7">
    <location>
        <begin position="39"/>
        <end position="59"/>
    </location>
</feature>
<evidence type="ECO:0000256" key="2">
    <source>
        <dbReference type="ARBA" id="ARBA00022475"/>
    </source>
</evidence>
<keyword evidence="3" id="KW-0808">Transferase</keyword>
<dbReference type="EMBL" id="BARS01040549">
    <property type="protein sequence ID" value="GAG36918.1"/>
    <property type="molecule type" value="Genomic_DNA"/>
</dbReference>
<dbReference type="GO" id="GO:0044038">
    <property type="term" value="P:cell wall macromolecule biosynthetic process"/>
    <property type="evidence" value="ECO:0007669"/>
    <property type="project" value="TreeGrafter"/>
</dbReference>
<comment type="subcellular location">
    <subcellularLocation>
        <location evidence="1">Cell membrane</location>
        <topology evidence="1">Multi-pass membrane protein</topology>
    </subcellularLocation>
</comment>
<proteinExistence type="predicted"/>
<name>X0XJT9_9ZZZZ</name>
<dbReference type="InterPro" id="IPR018480">
    <property type="entry name" value="PNAcMuramoyl-5peptid_Trfase_CS"/>
</dbReference>
<dbReference type="GO" id="GO:0071555">
    <property type="term" value="P:cell wall organization"/>
    <property type="evidence" value="ECO:0007669"/>
    <property type="project" value="TreeGrafter"/>
</dbReference>
<evidence type="ECO:0000256" key="1">
    <source>
        <dbReference type="ARBA" id="ARBA00004651"/>
    </source>
</evidence>
<dbReference type="AlphaFoldDB" id="X0XJT9"/>
<feature type="transmembrane region" description="Helical" evidence="7">
    <location>
        <begin position="158"/>
        <end position="176"/>
    </location>
</feature>
<dbReference type="PANTHER" id="PTHR22926">
    <property type="entry name" value="PHOSPHO-N-ACETYLMURAMOYL-PENTAPEPTIDE-TRANSFERASE"/>
    <property type="match status" value="1"/>
</dbReference>
<feature type="transmembrane region" description="Helical" evidence="7">
    <location>
        <begin position="100"/>
        <end position="120"/>
    </location>
</feature>
<keyword evidence="6 7" id="KW-0472">Membrane</keyword>
<dbReference type="PROSITE" id="PS01348">
    <property type="entry name" value="MRAY_2"/>
    <property type="match status" value="1"/>
</dbReference>
<dbReference type="GO" id="GO:0016780">
    <property type="term" value="F:phosphotransferase activity, for other substituted phosphate groups"/>
    <property type="evidence" value="ECO:0007669"/>
    <property type="project" value="InterPro"/>
</dbReference>
<keyword evidence="4 7" id="KW-0812">Transmembrane</keyword>
<gene>
    <name evidence="8" type="ORF">S01H1_61792</name>
</gene>
<evidence type="ECO:0000256" key="6">
    <source>
        <dbReference type="ARBA" id="ARBA00023136"/>
    </source>
</evidence>
<protein>
    <recommendedName>
        <fullName evidence="9">Undecaprenyl/decaprenyl-phosphate alpha-N-acetylglucosaminyl 1-phosphate transferase</fullName>
    </recommendedName>
</protein>
<organism evidence="8">
    <name type="scientific">marine sediment metagenome</name>
    <dbReference type="NCBI Taxonomy" id="412755"/>
    <lineage>
        <taxon>unclassified sequences</taxon>
        <taxon>metagenomes</taxon>
        <taxon>ecological metagenomes</taxon>
    </lineage>
</organism>
<evidence type="ECO:0008006" key="9">
    <source>
        <dbReference type="Google" id="ProtNLM"/>
    </source>
</evidence>
<dbReference type="PANTHER" id="PTHR22926:SF3">
    <property type="entry name" value="UNDECAPRENYL-PHOSPHATE ALPHA-N-ACETYLGLUCOSAMINYL 1-PHOSPHATE TRANSFERASE"/>
    <property type="match status" value="1"/>
</dbReference>
<evidence type="ECO:0000256" key="7">
    <source>
        <dbReference type="SAM" id="Phobius"/>
    </source>
</evidence>
<feature type="transmembrane region" description="Helical" evidence="7">
    <location>
        <begin position="71"/>
        <end position="88"/>
    </location>
</feature>
<dbReference type="CDD" id="cd06853">
    <property type="entry name" value="GT_WecA_like"/>
    <property type="match status" value="1"/>
</dbReference>
<evidence type="ECO:0000256" key="5">
    <source>
        <dbReference type="ARBA" id="ARBA00022989"/>
    </source>
</evidence>
<dbReference type="Pfam" id="PF00953">
    <property type="entry name" value="Glycos_transf_4"/>
    <property type="match status" value="1"/>
</dbReference>
<evidence type="ECO:0000256" key="3">
    <source>
        <dbReference type="ARBA" id="ARBA00022679"/>
    </source>
</evidence>
<keyword evidence="2" id="KW-1003">Cell membrane</keyword>
<sequence length="253" mass="26799">ISFGLLPVIIRLAHRYKWYDLPDNQRKIHTGLIPRMGGTSIFIAFFSSLFLAPLLSSLISESRISLLSSTRFVPVFAGALLAYLVGLYDDFRNLRALLKFFLQLLAAAIVAGGGFLISSFSLPYMGTIHLGLLAYPVTIFWIVGIANAVNLIDGMDGLASGIAAIASLSMGVIAIIQGVPQTAILALALFGALVGFLAHNFPPAKIFMGDSGSLFVGFVLAVLPLMGISKASAFGTLIVPVTLLTVPILDTAT</sequence>
<accession>X0XJT9</accession>
<feature type="non-terminal residue" evidence="8">
    <location>
        <position position="253"/>
    </location>
</feature>
<reference evidence="8" key="1">
    <citation type="journal article" date="2014" name="Front. Microbiol.">
        <title>High frequency of phylogenetically diverse reductive dehalogenase-homologous genes in deep subseafloor sedimentary metagenomes.</title>
        <authorList>
            <person name="Kawai M."/>
            <person name="Futagami T."/>
            <person name="Toyoda A."/>
            <person name="Takaki Y."/>
            <person name="Nishi S."/>
            <person name="Hori S."/>
            <person name="Arai W."/>
            <person name="Tsubouchi T."/>
            <person name="Morono Y."/>
            <person name="Uchiyama I."/>
            <person name="Ito T."/>
            <person name="Fujiyama A."/>
            <person name="Inagaki F."/>
            <person name="Takami H."/>
        </authorList>
    </citation>
    <scope>NUCLEOTIDE SEQUENCE</scope>
    <source>
        <strain evidence="8">Expedition CK06-06</strain>
    </source>
</reference>
<comment type="caution">
    <text evidence="8">The sequence shown here is derived from an EMBL/GenBank/DDBJ whole genome shotgun (WGS) entry which is preliminary data.</text>
</comment>
<feature type="transmembrane region" description="Helical" evidence="7">
    <location>
        <begin position="132"/>
        <end position="152"/>
    </location>
</feature>
<dbReference type="GO" id="GO:0009103">
    <property type="term" value="P:lipopolysaccharide biosynthetic process"/>
    <property type="evidence" value="ECO:0007669"/>
    <property type="project" value="TreeGrafter"/>
</dbReference>
<feature type="transmembrane region" description="Helical" evidence="7">
    <location>
        <begin position="183"/>
        <end position="201"/>
    </location>
</feature>
<keyword evidence="5 7" id="KW-1133">Transmembrane helix</keyword>
<evidence type="ECO:0000256" key="4">
    <source>
        <dbReference type="ARBA" id="ARBA00022692"/>
    </source>
</evidence>
<dbReference type="InterPro" id="IPR000715">
    <property type="entry name" value="Glycosyl_transferase_4"/>
</dbReference>
<feature type="transmembrane region" description="Helical" evidence="7">
    <location>
        <begin position="207"/>
        <end position="226"/>
    </location>
</feature>
<feature type="non-terminal residue" evidence="8">
    <location>
        <position position="1"/>
    </location>
</feature>
<dbReference type="GO" id="GO:0005886">
    <property type="term" value="C:plasma membrane"/>
    <property type="evidence" value="ECO:0007669"/>
    <property type="project" value="UniProtKB-SubCell"/>
</dbReference>
<evidence type="ECO:0000313" key="8">
    <source>
        <dbReference type="EMBL" id="GAG36918.1"/>
    </source>
</evidence>